<evidence type="ECO:0000259" key="2">
    <source>
        <dbReference type="Pfam" id="PF05699"/>
    </source>
</evidence>
<feature type="region of interest" description="Disordered" evidence="1">
    <location>
        <begin position="279"/>
        <end position="307"/>
    </location>
</feature>
<dbReference type="InterPro" id="IPR012337">
    <property type="entry name" value="RNaseH-like_sf"/>
</dbReference>
<reference evidence="3 4" key="1">
    <citation type="submission" date="2018-09" db="EMBL/GenBank/DDBJ databases">
        <title>Genomic investigation of the strawberry pathogen Phytophthora fragariae indicates pathogenicity is determined by transcriptional variation in three key races.</title>
        <authorList>
            <person name="Adams T.M."/>
            <person name="Armitage A.D."/>
            <person name="Sobczyk M.K."/>
            <person name="Bates H.J."/>
            <person name="Dunwell J.M."/>
            <person name="Nellist C.F."/>
            <person name="Harrison R.J."/>
        </authorList>
    </citation>
    <scope>NUCLEOTIDE SEQUENCE [LARGE SCALE GENOMIC DNA]</scope>
    <source>
        <strain evidence="3 4">SCRP245</strain>
    </source>
</reference>
<dbReference type="AlphaFoldDB" id="A0A6A3M3P8"/>
<dbReference type="Pfam" id="PF05699">
    <property type="entry name" value="Dimer_Tnp_hAT"/>
    <property type="match status" value="1"/>
</dbReference>
<evidence type="ECO:0000313" key="4">
    <source>
        <dbReference type="Proteomes" id="UP000460718"/>
    </source>
</evidence>
<comment type="caution">
    <text evidence="3">The sequence shown here is derived from an EMBL/GenBank/DDBJ whole genome shotgun (WGS) entry which is preliminary data.</text>
</comment>
<proteinExistence type="predicted"/>
<protein>
    <recommendedName>
        <fullName evidence="2">HAT C-terminal dimerisation domain-containing protein</fullName>
    </recommendedName>
</protein>
<accession>A0A6A3M3P8</accession>
<gene>
    <name evidence="3" type="ORF">PF011_g3188</name>
</gene>
<name>A0A6A3M3P8_9STRA</name>
<feature type="compositionally biased region" description="Acidic residues" evidence="1">
    <location>
        <begin position="281"/>
        <end position="298"/>
    </location>
</feature>
<feature type="domain" description="HAT C-terminal dimerisation" evidence="2">
    <location>
        <begin position="185"/>
        <end position="258"/>
    </location>
</feature>
<dbReference type="GO" id="GO:0046983">
    <property type="term" value="F:protein dimerization activity"/>
    <property type="evidence" value="ECO:0007669"/>
    <property type="project" value="InterPro"/>
</dbReference>
<dbReference type="Proteomes" id="UP000460718">
    <property type="component" value="Unassembled WGS sequence"/>
</dbReference>
<sequence>MVLNVFGLLQASKKISDPSKFDINVYLQDKVGDKGKYLRTAKFAVQALLEEDTISVLDAIQAQEPVTKFKLLVGSLIFWTRLRKLTSVLKFPSEIIGKFEKDDCDLFDVYYYFTQLQASWEKKITLKTTLTRQLKAAGDARWKFVHTDSMGFAFMLTPKSATMKEQAKVCADELNACLSMYPTRSVAELNEYNTLPGVQYWAQYGMSEYPLLASVAVRVFTVPTSSAAAELYVEHFAYLHTKSRNQMTIGKLEKLTFVYINHSLLDKVDKHDYLKASLEVGESEDDDVEESDQEEEESGAQAFELRL</sequence>
<organism evidence="3 4">
    <name type="scientific">Phytophthora fragariae</name>
    <dbReference type="NCBI Taxonomy" id="53985"/>
    <lineage>
        <taxon>Eukaryota</taxon>
        <taxon>Sar</taxon>
        <taxon>Stramenopiles</taxon>
        <taxon>Oomycota</taxon>
        <taxon>Peronosporomycetes</taxon>
        <taxon>Peronosporales</taxon>
        <taxon>Peronosporaceae</taxon>
        <taxon>Phytophthora</taxon>
    </lineage>
</organism>
<dbReference type="EMBL" id="QXFW01000103">
    <property type="protein sequence ID" value="KAE9025118.1"/>
    <property type="molecule type" value="Genomic_DNA"/>
</dbReference>
<evidence type="ECO:0000313" key="3">
    <source>
        <dbReference type="EMBL" id="KAE9025118.1"/>
    </source>
</evidence>
<dbReference type="SUPFAM" id="SSF53098">
    <property type="entry name" value="Ribonuclease H-like"/>
    <property type="match status" value="1"/>
</dbReference>
<dbReference type="InterPro" id="IPR008906">
    <property type="entry name" value="HATC_C_dom"/>
</dbReference>
<evidence type="ECO:0000256" key="1">
    <source>
        <dbReference type="SAM" id="MobiDB-lite"/>
    </source>
</evidence>